<dbReference type="Gene3D" id="1.10.238.10">
    <property type="entry name" value="EF-hand"/>
    <property type="match status" value="2"/>
</dbReference>
<dbReference type="HOGENOM" id="CLU_2836746_0_0_1"/>
<dbReference type="SUPFAM" id="SSF47473">
    <property type="entry name" value="EF-hand"/>
    <property type="match status" value="1"/>
</dbReference>
<evidence type="ECO:0000313" key="4">
    <source>
        <dbReference type="Proteomes" id="UP000000600"/>
    </source>
</evidence>
<gene>
    <name evidence="3" type="ORF">GSPATT00027536001</name>
</gene>
<keyword evidence="1" id="KW-0106">Calcium</keyword>
<dbReference type="PROSITE" id="PS50222">
    <property type="entry name" value="EF_HAND_2"/>
    <property type="match status" value="1"/>
</dbReference>
<proteinExistence type="predicted"/>
<evidence type="ECO:0000313" key="3">
    <source>
        <dbReference type="EMBL" id="CAK95207.1"/>
    </source>
</evidence>
<dbReference type="GeneID" id="5008659"/>
<keyword evidence="4" id="KW-1185">Reference proteome</keyword>
<dbReference type="OrthoDB" id="10616863at2759"/>
<dbReference type="Proteomes" id="UP000000600">
    <property type="component" value="Unassembled WGS sequence"/>
</dbReference>
<evidence type="ECO:0000256" key="1">
    <source>
        <dbReference type="ARBA" id="ARBA00022837"/>
    </source>
</evidence>
<sequence>MKQIDQDKNQSINYSEFVLATFNKLKLIENSRLEQAFRIFNKDGSGSISIDKIKGIFGCNDSGCQR</sequence>
<dbReference type="KEGG" id="ptm:GSPATT00027536001"/>
<dbReference type="PROSITE" id="PS00018">
    <property type="entry name" value="EF_HAND_1"/>
    <property type="match status" value="1"/>
</dbReference>
<feature type="domain" description="EF-hand" evidence="2">
    <location>
        <begin position="28"/>
        <end position="63"/>
    </location>
</feature>
<dbReference type="InterPro" id="IPR011992">
    <property type="entry name" value="EF-hand-dom_pair"/>
</dbReference>
<reference evidence="3 4" key="1">
    <citation type="journal article" date="2006" name="Nature">
        <title>Global trends of whole-genome duplications revealed by the ciliate Paramecium tetraurelia.</title>
        <authorList>
            <consortium name="Genoscope"/>
            <person name="Aury J.-M."/>
            <person name="Jaillon O."/>
            <person name="Duret L."/>
            <person name="Noel B."/>
            <person name="Jubin C."/>
            <person name="Porcel B.M."/>
            <person name="Segurens B."/>
            <person name="Daubin V."/>
            <person name="Anthouard V."/>
            <person name="Aiach N."/>
            <person name="Arnaiz O."/>
            <person name="Billaut A."/>
            <person name="Beisson J."/>
            <person name="Blanc I."/>
            <person name="Bouhouche K."/>
            <person name="Camara F."/>
            <person name="Duharcourt S."/>
            <person name="Guigo R."/>
            <person name="Gogendeau D."/>
            <person name="Katinka M."/>
            <person name="Keller A.-M."/>
            <person name="Kissmehl R."/>
            <person name="Klotz C."/>
            <person name="Koll F."/>
            <person name="Le Moue A."/>
            <person name="Lepere C."/>
            <person name="Malinsky S."/>
            <person name="Nowacki M."/>
            <person name="Nowak J.K."/>
            <person name="Plattner H."/>
            <person name="Poulain J."/>
            <person name="Ruiz F."/>
            <person name="Serrano V."/>
            <person name="Zagulski M."/>
            <person name="Dessen P."/>
            <person name="Betermier M."/>
            <person name="Weissenbach J."/>
            <person name="Scarpelli C."/>
            <person name="Schachter V."/>
            <person name="Sperling L."/>
            <person name="Meyer E."/>
            <person name="Cohen J."/>
            <person name="Wincker P."/>
        </authorList>
    </citation>
    <scope>NUCLEOTIDE SEQUENCE [LARGE SCALE GENOMIC DNA]</scope>
    <source>
        <strain evidence="3 4">Stock d4-2</strain>
    </source>
</reference>
<accession>A0EIR6</accession>
<evidence type="ECO:0000259" key="2">
    <source>
        <dbReference type="PROSITE" id="PS50222"/>
    </source>
</evidence>
<dbReference type="InParanoid" id="A0EIR6"/>
<organism evidence="3 4">
    <name type="scientific">Paramecium tetraurelia</name>
    <dbReference type="NCBI Taxonomy" id="5888"/>
    <lineage>
        <taxon>Eukaryota</taxon>
        <taxon>Sar</taxon>
        <taxon>Alveolata</taxon>
        <taxon>Ciliophora</taxon>
        <taxon>Intramacronucleata</taxon>
        <taxon>Oligohymenophorea</taxon>
        <taxon>Peniculida</taxon>
        <taxon>Parameciidae</taxon>
        <taxon>Paramecium</taxon>
    </lineage>
</organism>
<dbReference type="Pfam" id="PF13405">
    <property type="entry name" value="EF-hand_6"/>
    <property type="match status" value="1"/>
</dbReference>
<dbReference type="EMBL" id="CT868681">
    <property type="protein sequence ID" value="CAK95207.1"/>
    <property type="molecule type" value="Genomic_DNA"/>
</dbReference>
<dbReference type="GO" id="GO:0005509">
    <property type="term" value="F:calcium ion binding"/>
    <property type="evidence" value="ECO:0007669"/>
    <property type="project" value="InterPro"/>
</dbReference>
<dbReference type="RefSeq" id="XP_001462580.1">
    <property type="nucleotide sequence ID" value="XM_001462543.1"/>
</dbReference>
<dbReference type="InterPro" id="IPR002048">
    <property type="entry name" value="EF_hand_dom"/>
</dbReference>
<protein>
    <recommendedName>
        <fullName evidence="2">EF-hand domain-containing protein</fullName>
    </recommendedName>
</protein>
<dbReference type="AlphaFoldDB" id="A0EIR6"/>
<name>A0EIR6_PARTE</name>
<dbReference type="InterPro" id="IPR018247">
    <property type="entry name" value="EF_Hand_1_Ca_BS"/>
</dbReference>